<dbReference type="Pfam" id="PF14534">
    <property type="entry name" value="DUF4440"/>
    <property type="match status" value="1"/>
</dbReference>
<evidence type="ECO:0000256" key="1">
    <source>
        <dbReference type="SAM" id="SignalP"/>
    </source>
</evidence>
<name>A0A9X2HMH1_9SPHN</name>
<gene>
    <name evidence="3" type="ORF">M9978_01520</name>
</gene>
<dbReference type="Proteomes" id="UP001139451">
    <property type="component" value="Unassembled WGS sequence"/>
</dbReference>
<organism evidence="3 4">
    <name type="scientific">Sphingomonas tagetis</name>
    <dbReference type="NCBI Taxonomy" id="2949092"/>
    <lineage>
        <taxon>Bacteria</taxon>
        <taxon>Pseudomonadati</taxon>
        <taxon>Pseudomonadota</taxon>
        <taxon>Alphaproteobacteria</taxon>
        <taxon>Sphingomonadales</taxon>
        <taxon>Sphingomonadaceae</taxon>
        <taxon>Sphingomonas</taxon>
    </lineage>
</organism>
<dbReference type="InterPro" id="IPR027843">
    <property type="entry name" value="DUF4440"/>
</dbReference>
<accession>A0A9X2HMH1</accession>
<reference evidence="3" key="1">
    <citation type="submission" date="2022-05" db="EMBL/GenBank/DDBJ databases">
        <title>Sphingomonas sp. strain MG17 Genome sequencing and assembly.</title>
        <authorList>
            <person name="Kim I."/>
        </authorList>
    </citation>
    <scope>NUCLEOTIDE SEQUENCE</scope>
    <source>
        <strain evidence="3">MG17</strain>
    </source>
</reference>
<evidence type="ECO:0000313" key="3">
    <source>
        <dbReference type="EMBL" id="MCP3729095.1"/>
    </source>
</evidence>
<dbReference type="InterPro" id="IPR032710">
    <property type="entry name" value="NTF2-like_dom_sf"/>
</dbReference>
<keyword evidence="4" id="KW-1185">Reference proteome</keyword>
<dbReference type="EMBL" id="JAMLDX010000001">
    <property type="protein sequence ID" value="MCP3729095.1"/>
    <property type="molecule type" value="Genomic_DNA"/>
</dbReference>
<dbReference type="AlphaFoldDB" id="A0A9X2HMH1"/>
<dbReference type="Gene3D" id="3.10.450.50">
    <property type="match status" value="2"/>
</dbReference>
<comment type="caution">
    <text evidence="3">The sequence shown here is derived from an EMBL/GenBank/DDBJ whole genome shotgun (WGS) entry which is preliminary data.</text>
</comment>
<keyword evidence="1" id="KW-0732">Signal</keyword>
<dbReference type="SUPFAM" id="SSF54427">
    <property type="entry name" value="NTF2-like"/>
    <property type="match status" value="1"/>
</dbReference>
<feature type="chain" id="PRO_5040940068" evidence="1">
    <location>
        <begin position="18"/>
        <end position="292"/>
    </location>
</feature>
<evidence type="ECO:0000259" key="2">
    <source>
        <dbReference type="Pfam" id="PF14534"/>
    </source>
</evidence>
<feature type="domain" description="DUF4440" evidence="2">
    <location>
        <begin position="30"/>
        <end position="138"/>
    </location>
</feature>
<protein>
    <submittedName>
        <fullName evidence="3">Nuclear transport factor 2 family protein</fullName>
    </submittedName>
</protein>
<feature type="signal peptide" evidence="1">
    <location>
        <begin position="1"/>
        <end position="17"/>
    </location>
</feature>
<sequence>MRVLLAVMVAMAQPALAGPATTPARAADSLLAADRAFSDASAKTDAVVGISAMFAQDVAMPRPDATFTRSKAEAVDALRANPVNRTARAEWRPIRVGISADGMQGFTMGFMTLHDRAAPVRRAKYLAYWRKDAAGWRVVSYKRQAQESEAAAAMLPPVLPAKAVRVSDPAARAAHRKSIDAAERGFSDEAQVIGLGPAFCKHGRADATNLGAPRSGMLIGLDKICGTIGGPPPSPVTWAPDAVEVASSGDMGVTWGMIRQNGPVAEGRPAAVPYTTVWVRGGPGEPWKYIAE</sequence>
<dbReference type="RefSeq" id="WP_254291082.1">
    <property type="nucleotide sequence ID" value="NZ_JAMLDX010000001.1"/>
</dbReference>
<evidence type="ECO:0000313" key="4">
    <source>
        <dbReference type="Proteomes" id="UP001139451"/>
    </source>
</evidence>
<proteinExistence type="predicted"/>